<evidence type="ECO:0000256" key="1">
    <source>
        <dbReference type="SAM" id="SignalP"/>
    </source>
</evidence>
<reference evidence="2 3" key="1">
    <citation type="submission" date="2016-10" db="EMBL/GenBank/DDBJ databases">
        <authorList>
            <person name="de Groot N.N."/>
        </authorList>
    </citation>
    <scope>NUCLEOTIDE SEQUENCE [LARGE SCALE GENOMIC DNA]</scope>
    <source>
        <strain evidence="2 3">U95</strain>
    </source>
</reference>
<gene>
    <name evidence="2" type="ORF">SAMN04488118_102172</name>
</gene>
<name>A0A1G5PW85_9RHOB</name>
<protein>
    <submittedName>
        <fullName evidence="2">Uncharacterized protein</fullName>
    </submittedName>
</protein>
<proteinExistence type="predicted"/>
<dbReference type="RefSeq" id="WP_090216214.1">
    <property type="nucleotide sequence ID" value="NZ_FMWG01000002.1"/>
</dbReference>
<feature type="chain" id="PRO_5011562621" evidence="1">
    <location>
        <begin position="20"/>
        <end position="256"/>
    </location>
</feature>
<accession>A0A1G5PW85</accession>
<dbReference type="STRING" id="1156985.SAMN04488118_102172"/>
<evidence type="ECO:0000313" key="3">
    <source>
        <dbReference type="Proteomes" id="UP000198767"/>
    </source>
</evidence>
<feature type="signal peptide" evidence="1">
    <location>
        <begin position="1"/>
        <end position="19"/>
    </location>
</feature>
<keyword evidence="3" id="KW-1185">Reference proteome</keyword>
<organism evidence="2 3">
    <name type="scientific">Epibacterium ulvae</name>
    <dbReference type="NCBI Taxonomy" id="1156985"/>
    <lineage>
        <taxon>Bacteria</taxon>
        <taxon>Pseudomonadati</taxon>
        <taxon>Pseudomonadota</taxon>
        <taxon>Alphaproteobacteria</taxon>
        <taxon>Rhodobacterales</taxon>
        <taxon>Roseobacteraceae</taxon>
        <taxon>Epibacterium</taxon>
    </lineage>
</organism>
<sequence length="256" mass="28534">MFRYLIALIFTLAGTGVQAEPLFPNSVVSNDLEFIKVSDPSALASLALVGRDRREMPGKATPGLFSDNVFIFEASYSDGAVLEFWAHRRFKSEARALKTVAPVACAVGRLPIKMRQHLDHVVLHTGDHTAHAEDLGRFFMIYEKNVAKRLRTHDLDETVFHESVHATLDVPHAKSRAWRRAQQRDQAVLTAYAADHPKGEDLAETALFAYTHFKTPGRLPDEVTVAMTQLVPARLKVLEKILPLKTARDGGSSHCR</sequence>
<evidence type="ECO:0000313" key="2">
    <source>
        <dbReference type="EMBL" id="SCZ53667.1"/>
    </source>
</evidence>
<dbReference type="EMBL" id="FMWG01000002">
    <property type="protein sequence ID" value="SCZ53667.1"/>
    <property type="molecule type" value="Genomic_DNA"/>
</dbReference>
<keyword evidence="1" id="KW-0732">Signal</keyword>
<dbReference type="AlphaFoldDB" id="A0A1G5PW85"/>
<dbReference type="Proteomes" id="UP000198767">
    <property type="component" value="Unassembled WGS sequence"/>
</dbReference>
<dbReference type="OrthoDB" id="1436201at2"/>